<accession>A0ABQ0SDJ0</accession>
<dbReference type="Proteomes" id="UP000319478">
    <property type="component" value="Unassembled WGS sequence"/>
</dbReference>
<name>A0ABQ0SDJ0_NOVHA</name>
<comment type="caution">
    <text evidence="1">The sequence shown here is derived from an EMBL/GenBank/DDBJ whole genome shotgun (WGS) entry which is preliminary data.</text>
</comment>
<dbReference type="EMBL" id="BJNN01000074">
    <property type="protein sequence ID" value="GEC63340.1"/>
    <property type="molecule type" value="Genomic_DNA"/>
</dbReference>
<evidence type="ECO:0000313" key="2">
    <source>
        <dbReference type="Proteomes" id="UP000319478"/>
    </source>
</evidence>
<reference evidence="1 2" key="1">
    <citation type="submission" date="2019-06" db="EMBL/GenBank/DDBJ databases">
        <title>Whole genome shotgun sequence of Komagataeibacter hansenii NBRC 14820.</title>
        <authorList>
            <person name="Hosoyama A."/>
            <person name="Uohara A."/>
            <person name="Ohji S."/>
            <person name="Ichikawa N."/>
        </authorList>
    </citation>
    <scope>NUCLEOTIDE SEQUENCE [LARGE SCALE GENOMIC DNA]</scope>
    <source>
        <strain evidence="1 2">NBRC 14820</strain>
    </source>
</reference>
<sequence>MRHDRVKERLIRQVADNKCDIRRNRGTMPCAEIVKDHDGMACIAQGKDNMAANETGAPCDKVMHRIFPVVLHCDMNLCGRDMPVGPCLWLLFANDRAVATVA</sequence>
<protein>
    <submittedName>
        <fullName evidence="1">Uncharacterized protein</fullName>
    </submittedName>
</protein>
<gene>
    <name evidence="1" type="ORF">GHA01_11890</name>
</gene>
<organism evidence="1 2">
    <name type="scientific">Novacetimonas hansenii</name>
    <name type="common">Komagataeibacter hansenii</name>
    <dbReference type="NCBI Taxonomy" id="436"/>
    <lineage>
        <taxon>Bacteria</taxon>
        <taxon>Pseudomonadati</taxon>
        <taxon>Pseudomonadota</taxon>
        <taxon>Alphaproteobacteria</taxon>
        <taxon>Acetobacterales</taxon>
        <taxon>Acetobacteraceae</taxon>
        <taxon>Novacetimonas</taxon>
    </lineage>
</organism>
<evidence type="ECO:0000313" key="1">
    <source>
        <dbReference type="EMBL" id="GEC63340.1"/>
    </source>
</evidence>
<proteinExistence type="predicted"/>
<keyword evidence="2" id="KW-1185">Reference proteome</keyword>